<dbReference type="EMBL" id="JBIHSN010000003">
    <property type="protein sequence ID" value="MFH0266678.1"/>
    <property type="molecule type" value="Genomic_DNA"/>
</dbReference>
<keyword evidence="4" id="KW-1185">Reference proteome</keyword>
<name>A0ABW7IYG8_9VIBR</name>
<evidence type="ECO:0000313" key="3">
    <source>
        <dbReference type="EMBL" id="MFH0266678.1"/>
    </source>
</evidence>
<dbReference type="PANTHER" id="PTHR37024">
    <property type="entry name" value="TYPE VI SECRETION SYSTEM DUF2094 AND IMPA-RELATED DOMAIN PROTEIN"/>
    <property type="match status" value="1"/>
</dbReference>
<organism evidence="3 4">
    <name type="scientific">Vibrio rumoiensis</name>
    <dbReference type="NCBI Taxonomy" id="76258"/>
    <lineage>
        <taxon>Bacteria</taxon>
        <taxon>Pseudomonadati</taxon>
        <taxon>Pseudomonadota</taxon>
        <taxon>Gammaproteobacteria</taxon>
        <taxon>Vibrionales</taxon>
        <taxon>Vibrionaceae</taxon>
        <taxon>Vibrio</taxon>
    </lineage>
</organism>
<dbReference type="RefSeq" id="WP_394608354.1">
    <property type="nucleotide sequence ID" value="NZ_JBIHSJ010000004.1"/>
</dbReference>
<feature type="domain" description="ImpA N-terminal" evidence="2">
    <location>
        <begin position="22"/>
        <end position="93"/>
    </location>
</feature>
<keyword evidence="1" id="KW-0472">Membrane</keyword>
<dbReference type="InterPro" id="IPR010657">
    <property type="entry name" value="ImpA_N"/>
</dbReference>
<evidence type="ECO:0000256" key="1">
    <source>
        <dbReference type="SAM" id="Phobius"/>
    </source>
</evidence>
<sequence length="400" mass="45286">MSTNVYVENRIFNLVSDSDLIRKSHIYDDIKAEINKQNAPFSGGTDWESVKNKCTLMAEKSGMDLLLCCYYTVAVTKSHGVAGLANGLELLSASLIISSTEDKNANKRKDLVEWVNNSIIKEMKLLKPNYEKLRDLYRCERHCEQIDSIFTEKQPAHVANMDGLAYIIFEHIDRLEIQYKSHKSTGVALPAAVNRTKTKWHYYILVILITALITYQVSFLLTKQPVLPIYDLQFNALPAPPLAAEKRQALSQSLSANMSNHSFSWLGNKPKQQQENIEKLESLIGDDQNVALLKQQWLAQKKESIESVNAMVDKFDGLRTRLSNVNLSIQKSQLNSVKKDIDSITKINKSLSPIYARVGYIEQLLKSGENEKAGKELGILQQRLEALTWKVAQLDELVLD</sequence>
<proteinExistence type="predicted"/>
<keyword evidence="1" id="KW-0812">Transmembrane</keyword>
<accession>A0ABW7IYG8</accession>
<reference evidence="3 4" key="1">
    <citation type="submission" date="2024-10" db="EMBL/GenBank/DDBJ databases">
        <authorList>
            <person name="Yibar A."/>
            <person name="Saticioglu I.B."/>
            <person name="Duman M."/>
            <person name="Ajmi N."/>
            <person name="Gurler F."/>
            <person name="Ay H."/>
            <person name="Onuk E."/>
            <person name="Guler S."/>
            <person name="Romalde J.L."/>
        </authorList>
    </citation>
    <scope>NUCLEOTIDE SEQUENCE [LARGE SCALE GENOMIC DNA]</scope>
    <source>
        <strain evidence="3 4">14-MA-B</strain>
    </source>
</reference>
<dbReference type="Pfam" id="PF06812">
    <property type="entry name" value="ImpA_N"/>
    <property type="match status" value="1"/>
</dbReference>
<gene>
    <name evidence="3" type="ORF">ACGRQ9_14620</name>
</gene>
<keyword evidence="1" id="KW-1133">Transmembrane helix</keyword>
<protein>
    <submittedName>
        <fullName evidence="3">Type VI secretion system ImpA family N-terminal domain-containing protein</fullName>
    </submittedName>
</protein>
<feature type="transmembrane region" description="Helical" evidence="1">
    <location>
        <begin position="200"/>
        <end position="221"/>
    </location>
</feature>
<evidence type="ECO:0000259" key="2">
    <source>
        <dbReference type="Pfam" id="PF06812"/>
    </source>
</evidence>
<dbReference type="Proteomes" id="UP001607151">
    <property type="component" value="Unassembled WGS sequence"/>
</dbReference>
<evidence type="ECO:0000313" key="4">
    <source>
        <dbReference type="Proteomes" id="UP001607151"/>
    </source>
</evidence>
<comment type="caution">
    <text evidence="3">The sequence shown here is derived from an EMBL/GenBank/DDBJ whole genome shotgun (WGS) entry which is preliminary data.</text>
</comment>
<dbReference type="PANTHER" id="PTHR37024:SF5">
    <property type="entry name" value="IMPA N-TERMINAL DOMAIN-CONTAINING PROTEIN"/>
    <property type="match status" value="1"/>
</dbReference>